<keyword evidence="10" id="KW-0812">Transmembrane</keyword>
<comment type="caution">
    <text evidence="12">The sequence shown here is derived from an EMBL/GenBank/DDBJ whole genome shotgun (WGS) entry which is preliminary data.</text>
</comment>
<evidence type="ECO:0000256" key="2">
    <source>
        <dbReference type="ARBA" id="ARBA00012438"/>
    </source>
</evidence>
<reference evidence="13" key="1">
    <citation type="journal article" date="2019" name="Int. J. Syst. Evol. Microbiol.">
        <title>The Global Catalogue of Microorganisms (GCM) 10K type strain sequencing project: providing services to taxonomists for standard genome sequencing and annotation.</title>
        <authorList>
            <consortium name="The Broad Institute Genomics Platform"/>
            <consortium name="The Broad Institute Genome Sequencing Center for Infectious Disease"/>
            <person name="Wu L."/>
            <person name="Ma J."/>
        </authorList>
    </citation>
    <scope>NUCLEOTIDE SEQUENCE [LARGE SCALE GENOMIC DNA]</scope>
    <source>
        <strain evidence="13">CGMCC 1.15044</strain>
    </source>
</reference>
<accession>A0ABQ1GFG2</accession>
<dbReference type="PANTHER" id="PTHR43711">
    <property type="entry name" value="TWO-COMPONENT HISTIDINE KINASE"/>
    <property type="match status" value="1"/>
</dbReference>
<protein>
    <recommendedName>
        <fullName evidence="2">histidine kinase</fullName>
        <ecNumber evidence="2">2.7.13.3</ecNumber>
    </recommendedName>
</protein>
<gene>
    <name evidence="12" type="ORF">GCM10010917_29730</name>
</gene>
<keyword evidence="10" id="KW-1133">Transmembrane helix</keyword>
<feature type="transmembrane region" description="Helical" evidence="10">
    <location>
        <begin position="132"/>
        <end position="153"/>
    </location>
</feature>
<sequence length="443" mass="51322">MGPSTADIERRINRQKEHLERHLEQRKRQAERGQEHVRRHLEHAERHLEHAQRRVERKQEQLEMRMDRKQRQIEQRQAKQRGKERREGTFHEFMERLLAFIGITSLLSLCWVGAFYVSRHGYDWIGWHPHPLAGQLITSGLGMVLWGMVISVISRIPRKKQNDYFQQTIAALRQISRGDFQVDLRNLGLGFRNHPFNVLADIVNEMAANLKNTEEMRQEFISNVSHEIQSPLTSIAGFARVLKQEELNREQSLHYLDIIERESVRLSKLSDNMLRLASLDSKHITLQTERFRLDKQLQQHLLSCEPQWLEKKLEMDADLVPAEIEADQILLSQVWVNLLHNAIKFTPEGGTITVSLAVEDNHALVSVKDTGIGIAEEELVHIFERFYKVDRSRTRTEGGNGLGLSILQKIVELHKGEVSVQSRVGEGTKFTVRLPLKQQLGSA</sequence>
<dbReference type="SMART" id="SM00387">
    <property type="entry name" value="HATPase_c"/>
    <property type="match status" value="1"/>
</dbReference>
<comment type="catalytic activity">
    <reaction evidence="1">
        <text>ATP + protein L-histidine = ADP + protein N-phospho-L-histidine.</text>
        <dbReference type="EC" id="2.7.13.3"/>
    </reaction>
</comment>
<name>A0ABQ1GFG2_9BACL</name>
<feature type="transmembrane region" description="Helical" evidence="10">
    <location>
        <begin position="97"/>
        <end position="117"/>
    </location>
</feature>
<keyword evidence="8" id="KW-0902">Two-component regulatory system</keyword>
<evidence type="ECO:0000256" key="5">
    <source>
        <dbReference type="ARBA" id="ARBA00022741"/>
    </source>
</evidence>
<evidence type="ECO:0000256" key="1">
    <source>
        <dbReference type="ARBA" id="ARBA00000085"/>
    </source>
</evidence>
<keyword evidence="10" id="KW-0472">Membrane</keyword>
<dbReference type="Pfam" id="PF02518">
    <property type="entry name" value="HATPase_c"/>
    <property type="match status" value="1"/>
</dbReference>
<keyword evidence="3" id="KW-0597">Phosphoprotein</keyword>
<dbReference type="SUPFAM" id="SSF47384">
    <property type="entry name" value="Homodimeric domain of signal transducing histidine kinase"/>
    <property type="match status" value="1"/>
</dbReference>
<dbReference type="InterPro" id="IPR003594">
    <property type="entry name" value="HATPase_dom"/>
</dbReference>
<dbReference type="CDD" id="cd16922">
    <property type="entry name" value="HATPase_EvgS-ArcB-TorS-like"/>
    <property type="match status" value="1"/>
</dbReference>
<dbReference type="EC" id="2.7.13.3" evidence="2"/>
<evidence type="ECO:0000256" key="7">
    <source>
        <dbReference type="ARBA" id="ARBA00022840"/>
    </source>
</evidence>
<feature type="domain" description="Histidine kinase" evidence="11">
    <location>
        <begin position="223"/>
        <end position="438"/>
    </location>
</feature>
<dbReference type="GO" id="GO:0016301">
    <property type="term" value="F:kinase activity"/>
    <property type="evidence" value="ECO:0007669"/>
    <property type="project" value="UniProtKB-KW"/>
</dbReference>
<dbReference type="Pfam" id="PF00512">
    <property type="entry name" value="HisKA"/>
    <property type="match status" value="1"/>
</dbReference>
<evidence type="ECO:0000256" key="10">
    <source>
        <dbReference type="SAM" id="Phobius"/>
    </source>
</evidence>
<dbReference type="InterPro" id="IPR036097">
    <property type="entry name" value="HisK_dim/P_sf"/>
</dbReference>
<keyword evidence="5" id="KW-0547">Nucleotide-binding</keyword>
<dbReference type="InterPro" id="IPR050736">
    <property type="entry name" value="Sensor_HK_Regulatory"/>
</dbReference>
<keyword evidence="4" id="KW-0808">Transferase</keyword>
<dbReference type="Gene3D" id="1.10.287.130">
    <property type="match status" value="1"/>
</dbReference>
<dbReference type="Gene3D" id="3.30.565.10">
    <property type="entry name" value="Histidine kinase-like ATPase, C-terminal domain"/>
    <property type="match status" value="1"/>
</dbReference>
<keyword evidence="6 12" id="KW-0418">Kinase</keyword>
<evidence type="ECO:0000256" key="6">
    <source>
        <dbReference type="ARBA" id="ARBA00022777"/>
    </source>
</evidence>
<dbReference type="PANTHER" id="PTHR43711:SF1">
    <property type="entry name" value="HISTIDINE KINASE 1"/>
    <property type="match status" value="1"/>
</dbReference>
<feature type="compositionally biased region" description="Basic and acidic residues" evidence="9">
    <location>
        <begin position="7"/>
        <end position="77"/>
    </location>
</feature>
<dbReference type="InterPro" id="IPR005467">
    <property type="entry name" value="His_kinase_dom"/>
</dbReference>
<proteinExistence type="predicted"/>
<dbReference type="EMBL" id="BMHF01000010">
    <property type="protein sequence ID" value="GGA42476.1"/>
    <property type="molecule type" value="Genomic_DNA"/>
</dbReference>
<keyword evidence="7" id="KW-0067">ATP-binding</keyword>
<dbReference type="PROSITE" id="PS50109">
    <property type="entry name" value="HIS_KIN"/>
    <property type="match status" value="1"/>
</dbReference>
<evidence type="ECO:0000259" key="11">
    <source>
        <dbReference type="PROSITE" id="PS50109"/>
    </source>
</evidence>
<dbReference type="CDD" id="cd00082">
    <property type="entry name" value="HisKA"/>
    <property type="match status" value="1"/>
</dbReference>
<dbReference type="SMART" id="SM00388">
    <property type="entry name" value="HisKA"/>
    <property type="match status" value="1"/>
</dbReference>
<evidence type="ECO:0000313" key="12">
    <source>
        <dbReference type="EMBL" id="GGA42476.1"/>
    </source>
</evidence>
<evidence type="ECO:0000313" key="13">
    <source>
        <dbReference type="Proteomes" id="UP000609323"/>
    </source>
</evidence>
<keyword evidence="13" id="KW-1185">Reference proteome</keyword>
<dbReference type="InterPro" id="IPR004358">
    <property type="entry name" value="Sig_transdc_His_kin-like_C"/>
</dbReference>
<evidence type="ECO:0000256" key="8">
    <source>
        <dbReference type="ARBA" id="ARBA00023012"/>
    </source>
</evidence>
<dbReference type="SUPFAM" id="SSF55874">
    <property type="entry name" value="ATPase domain of HSP90 chaperone/DNA topoisomerase II/histidine kinase"/>
    <property type="match status" value="1"/>
</dbReference>
<dbReference type="InterPro" id="IPR003661">
    <property type="entry name" value="HisK_dim/P_dom"/>
</dbReference>
<dbReference type="Proteomes" id="UP000609323">
    <property type="component" value="Unassembled WGS sequence"/>
</dbReference>
<dbReference type="InterPro" id="IPR036890">
    <property type="entry name" value="HATPase_C_sf"/>
</dbReference>
<evidence type="ECO:0000256" key="3">
    <source>
        <dbReference type="ARBA" id="ARBA00022553"/>
    </source>
</evidence>
<evidence type="ECO:0000256" key="4">
    <source>
        <dbReference type="ARBA" id="ARBA00022679"/>
    </source>
</evidence>
<dbReference type="PRINTS" id="PR00344">
    <property type="entry name" value="BCTRLSENSOR"/>
</dbReference>
<evidence type="ECO:0000256" key="9">
    <source>
        <dbReference type="SAM" id="MobiDB-lite"/>
    </source>
</evidence>
<organism evidence="12 13">
    <name type="scientific">Paenibacillus physcomitrellae</name>
    <dbReference type="NCBI Taxonomy" id="1619311"/>
    <lineage>
        <taxon>Bacteria</taxon>
        <taxon>Bacillati</taxon>
        <taxon>Bacillota</taxon>
        <taxon>Bacilli</taxon>
        <taxon>Bacillales</taxon>
        <taxon>Paenibacillaceae</taxon>
        <taxon>Paenibacillus</taxon>
    </lineage>
</organism>
<feature type="region of interest" description="Disordered" evidence="9">
    <location>
        <begin position="1"/>
        <end position="86"/>
    </location>
</feature>